<evidence type="ECO:0000256" key="8">
    <source>
        <dbReference type="RuleBase" id="RU366009"/>
    </source>
</evidence>
<proteinExistence type="inferred from homology"/>
<dbReference type="GO" id="GO:0008892">
    <property type="term" value="F:guanine deaminase activity"/>
    <property type="evidence" value="ECO:0007669"/>
    <property type="project" value="UniProtKB-UniRule"/>
</dbReference>
<comment type="pathway">
    <text evidence="1 8">Purine metabolism; guanine degradation; xanthine from guanine: step 1/1.</text>
</comment>
<protein>
    <recommendedName>
        <fullName evidence="3 8">Guanine deaminase</fullName>
        <shortName evidence="8">Guanase</shortName>
        <ecNumber evidence="3 8">3.5.4.3</ecNumber>
    </recommendedName>
    <alternativeName>
        <fullName evidence="8">Guanine aminohydrolase</fullName>
    </alternativeName>
</protein>
<dbReference type="Gene3D" id="3.20.20.140">
    <property type="entry name" value="Metal-dependent hydrolases"/>
    <property type="match status" value="1"/>
</dbReference>
<evidence type="ECO:0000256" key="4">
    <source>
        <dbReference type="ARBA" id="ARBA00022723"/>
    </source>
</evidence>
<comment type="caution">
    <text evidence="10">The sequence shown here is derived from an EMBL/GenBank/DDBJ whole genome shotgun (WGS) entry which is preliminary data.</text>
</comment>
<evidence type="ECO:0000256" key="7">
    <source>
        <dbReference type="ARBA" id="ARBA00051148"/>
    </source>
</evidence>
<evidence type="ECO:0000256" key="5">
    <source>
        <dbReference type="ARBA" id="ARBA00022801"/>
    </source>
</evidence>
<gene>
    <name evidence="10" type="ORF">P43SY_004399</name>
</gene>
<evidence type="ECO:0000313" key="11">
    <source>
        <dbReference type="Proteomes" id="UP001209570"/>
    </source>
</evidence>
<dbReference type="InterPro" id="IPR006680">
    <property type="entry name" value="Amidohydro-rel"/>
</dbReference>
<dbReference type="SUPFAM" id="SSF51556">
    <property type="entry name" value="Metallo-dependent hydrolases"/>
    <property type="match status" value="1"/>
</dbReference>
<keyword evidence="11" id="KW-1185">Reference proteome</keyword>
<dbReference type="NCBIfam" id="TIGR02967">
    <property type="entry name" value="guan_deamin"/>
    <property type="match status" value="1"/>
</dbReference>
<keyword evidence="4 8" id="KW-0479">Metal-binding</keyword>
<comment type="similarity">
    <text evidence="2 8">Belongs to the metallo-dependent hydrolases superfamily. ATZ/TRZ family.</text>
</comment>
<comment type="function">
    <text evidence="8">Catalyzes the hydrolytic deamination of guanine, producing xanthine and ammonia.</text>
</comment>
<dbReference type="PANTHER" id="PTHR11271:SF6">
    <property type="entry name" value="GUANINE DEAMINASE"/>
    <property type="match status" value="1"/>
</dbReference>
<dbReference type="GO" id="GO:0008270">
    <property type="term" value="F:zinc ion binding"/>
    <property type="evidence" value="ECO:0007669"/>
    <property type="project" value="UniProtKB-UniRule"/>
</dbReference>
<feature type="domain" description="Amidohydrolase-related" evidence="9">
    <location>
        <begin position="72"/>
        <end position="441"/>
    </location>
</feature>
<evidence type="ECO:0000256" key="2">
    <source>
        <dbReference type="ARBA" id="ARBA00006745"/>
    </source>
</evidence>
<evidence type="ECO:0000256" key="3">
    <source>
        <dbReference type="ARBA" id="ARBA00012781"/>
    </source>
</evidence>
<keyword evidence="5 8" id="KW-0378">Hydrolase</keyword>
<dbReference type="Proteomes" id="UP001209570">
    <property type="component" value="Unassembled WGS sequence"/>
</dbReference>
<dbReference type="GO" id="GO:0005829">
    <property type="term" value="C:cytosol"/>
    <property type="evidence" value="ECO:0007669"/>
    <property type="project" value="TreeGrafter"/>
</dbReference>
<keyword evidence="6 8" id="KW-0862">Zinc</keyword>
<evidence type="ECO:0000259" key="9">
    <source>
        <dbReference type="Pfam" id="PF01979"/>
    </source>
</evidence>
<accession>A0AAD5M8C5</accession>
<dbReference type="InterPro" id="IPR032466">
    <property type="entry name" value="Metal_Hydrolase"/>
</dbReference>
<reference evidence="10" key="1">
    <citation type="submission" date="2021-12" db="EMBL/GenBank/DDBJ databases">
        <title>Prjna785345.</title>
        <authorList>
            <person name="Rujirawat T."/>
            <person name="Krajaejun T."/>
        </authorList>
    </citation>
    <scope>NUCLEOTIDE SEQUENCE</scope>
    <source>
        <strain evidence="10">Pi057C3</strain>
    </source>
</reference>
<evidence type="ECO:0000313" key="10">
    <source>
        <dbReference type="EMBL" id="KAJ0408241.1"/>
    </source>
</evidence>
<dbReference type="InterPro" id="IPR014311">
    <property type="entry name" value="Guanine_deaminase"/>
</dbReference>
<dbReference type="GO" id="GO:0006147">
    <property type="term" value="P:guanine catabolic process"/>
    <property type="evidence" value="ECO:0007669"/>
    <property type="project" value="UniProtKB-UniRule"/>
</dbReference>
<comment type="cofactor">
    <cofactor evidence="8">
        <name>Zn(2+)</name>
        <dbReference type="ChEBI" id="CHEBI:29105"/>
    </cofactor>
    <text evidence="8">Binds 1 zinc ion per subunit.</text>
</comment>
<dbReference type="AlphaFoldDB" id="A0AAD5M8C5"/>
<comment type="catalytic activity">
    <reaction evidence="7 8">
        <text>guanine + H2O + H(+) = xanthine + NH4(+)</text>
        <dbReference type="Rhea" id="RHEA:14665"/>
        <dbReference type="ChEBI" id="CHEBI:15377"/>
        <dbReference type="ChEBI" id="CHEBI:15378"/>
        <dbReference type="ChEBI" id="CHEBI:16235"/>
        <dbReference type="ChEBI" id="CHEBI:17712"/>
        <dbReference type="ChEBI" id="CHEBI:28938"/>
        <dbReference type="EC" id="3.5.4.3"/>
    </reaction>
</comment>
<dbReference type="InterPro" id="IPR011059">
    <property type="entry name" value="Metal-dep_hydrolase_composite"/>
</dbReference>
<dbReference type="InterPro" id="IPR051607">
    <property type="entry name" value="Metallo-dep_hydrolases"/>
</dbReference>
<evidence type="ECO:0000256" key="6">
    <source>
        <dbReference type="ARBA" id="ARBA00022833"/>
    </source>
</evidence>
<organism evidence="10 11">
    <name type="scientific">Pythium insidiosum</name>
    <name type="common">Pythiosis disease agent</name>
    <dbReference type="NCBI Taxonomy" id="114742"/>
    <lineage>
        <taxon>Eukaryota</taxon>
        <taxon>Sar</taxon>
        <taxon>Stramenopiles</taxon>
        <taxon>Oomycota</taxon>
        <taxon>Peronosporomycetes</taxon>
        <taxon>Pythiales</taxon>
        <taxon>Pythiaceae</taxon>
        <taxon>Pythium</taxon>
    </lineage>
</organism>
<dbReference type="FunFam" id="3.20.20.140:FF:000022">
    <property type="entry name" value="Guanine deaminase"/>
    <property type="match status" value="1"/>
</dbReference>
<name>A0AAD5M8C5_PYTIN</name>
<dbReference type="Gene3D" id="2.30.40.10">
    <property type="entry name" value="Urease, subunit C, domain 1"/>
    <property type="match status" value="1"/>
</dbReference>
<sequence length="446" mass="49803">MTPAVRFIRGQVIHAPVRGRIDIHPDAFLAIDDESGRITTFHPEIQPEDIECLRQAIDTDAARVLVLPPSQFLMPGFVDTHVHAPQYQFTGTATDTPLMEWLNKYTFPVEASFEDTAVATEWYSKLIDRMLREGITTAQYFATIHVEATQRFVELLEERGQRAFVGLVSMDRNAPQSYMSPSTEQCLIDAETFIQWTLAKRNELIQPVVTPRFVPTCTPELLKGLGELAEKYRVRIQSHIAESHDEEAFVGMLHPGQRDTKIFQTANLLNPRSCMAHAVHLKDEELDVFSATKTSIAHCPLSNFFFANGLLDLRRCWQKGVHVGLGTDIAGGYSPSMLRSIQTAVITSKALEVSRAAGEFMALDFKDAFWVATMGGALALGIESDTGSFGIGKYLDAIVVDTVRDHTIDISKRDTPLDIFQKIIHNGDSRNFVRVIIKARTVHSAT</sequence>
<dbReference type="Pfam" id="PF01979">
    <property type="entry name" value="Amidohydro_1"/>
    <property type="match status" value="1"/>
</dbReference>
<dbReference type="EC" id="3.5.4.3" evidence="3 8"/>
<dbReference type="EMBL" id="JAKCXM010000013">
    <property type="protein sequence ID" value="KAJ0408241.1"/>
    <property type="molecule type" value="Genomic_DNA"/>
</dbReference>
<evidence type="ECO:0000256" key="1">
    <source>
        <dbReference type="ARBA" id="ARBA00004984"/>
    </source>
</evidence>
<dbReference type="PANTHER" id="PTHR11271">
    <property type="entry name" value="GUANINE DEAMINASE"/>
    <property type="match status" value="1"/>
</dbReference>